<dbReference type="EMBL" id="DQAY01000011">
    <property type="protein sequence ID" value="HCO21783.1"/>
    <property type="molecule type" value="Genomic_DNA"/>
</dbReference>
<gene>
    <name evidence="1" type="ORF">DIT97_01450</name>
</gene>
<evidence type="ECO:0000313" key="2">
    <source>
        <dbReference type="Proteomes" id="UP000263642"/>
    </source>
</evidence>
<protein>
    <submittedName>
        <fullName evidence="1">Uncharacterized protein</fullName>
    </submittedName>
</protein>
<reference evidence="1 2" key="1">
    <citation type="journal article" date="2018" name="Nat. Biotechnol.">
        <title>A standardized bacterial taxonomy based on genome phylogeny substantially revises the tree of life.</title>
        <authorList>
            <person name="Parks D.H."/>
            <person name="Chuvochina M."/>
            <person name="Waite D.W."/>
            <person name="Rinke C."/>
            <person name="Skarshewski A."/>
            <person name="Chaumeil P.A."/>
            <person name="Hugenholtz P."/>
        </authorList>
    </citation>
    <scope>NUCLEOTIDE SEQUENCE [LARGE SCALE GENOMIC DNA]</scope>
    <source>
        <strain evidence="1">UBA9375</strain>
    </source>
</reference>
<dbReference type="AlphaFoldDB" id="A0A3D3QYW4"/>
<organism evidence="1 2">
    <name type="scientific">Gimesia maris</name>
    <dbReference type="NCBI Taxonomy" id="122"/>
    <lineage>
        <taxon>Bacteria</taxon>
        <taxon>Pseudomonadati</taxon>
        <taxon>Planctomycetota</taxon>
        <taxon>Planctomycetia</taxon>
        <taxon>Planctomycetales</taxon>
        <taxon>Planctomycetaceae</taxon>
        <taxon>Gimesia</taxon>
    </lineage>
</organism>
<name>A0A3D3QYW4_9PLAN</name>
<evidence type="ECO:0000313" key="1">
    <source>
        <dbReference type="EMBL" id="HCO21783.1"/>
    </source>
</evidence>
<dbReference type="Proteomes" id="UP000263642">
    <property type="component" value="Unassembled WGS sequence"/>
</dbReference>
<sequence length="61" mass="6667">MPEHLSHSHSILQPALPEPIRNLQESRSVGIIAACTINRGELVELVDVFVYTLSGGKKKSV</sequence>
<proteinExistence type="predicted"/>
<comment type="caution">
    <text evidence="1">The sequence shown here is derived from an EMBL/GenBank/DDBJ whole genome shotgun (WGS) entry which is preliminary data.</text>
</comment>
<accession>A0A3D3QYW4</accession>